<dbReference type="SUPFAM" id="SSF54373">
    <property type="entry name" value="FAD-linked reductases, C-terminal domain"/>
    <property type="match status" value="1"/>
</dbReference>
<dbReference type="GO" id="GO:0050660">
    <property type="term" value="F:flavin adenine dinucleotide binding"/>
    <property type="evidence" value="ECO:0007669"/>
    <property type="project" value="TreeGrafter"/>
</dbReference>
<name>A0A6A6HBB5_VIRVR</name>
<dbReference type="PANTHER" id="PTHR10742:SF414">
    <property type="entry name" value="CONTAINING AMINE OXIDASE, PUTATIVE (AFU_ORTHOLOGUE AFUA_3G12150)-RELATED"/>
    <property type="match status" value="1"/>
</dbReference>
<dbReference type="Proteomes" id="UP000800092">
    <property type="component" value="Unassembled WGS sequence"/>
</dbReference>
<dbReference type="GO" id="GO:0003682">
    <property type="term" value="F:chromatin binding"/>
    <property type="evidence" value="ECO:0007669"/>
    <property type="project" value="TreeGrafter"/>
</dbReference>
<dbReference type="Gene3D" id="3.90.660.10">
    <property type="match status" value="1"/>
</dbReference>
<dbReference type="InterPro" id="IPR002937">
    <property type="entry name" value="Amino_oxidase"/>
</dbReference>
<accession>A0A6A6HBB5</accession>
<gene>
    <name evidence="2" type="ORF">EV356DRAFT_523282</name>
</gene>
<dbReference type="SUPFAM" id="SSF51905">
    <property type="entry name" value="FAD/NAD(P)-binding domain"/>
    <property type="match status" value="1"/>
</dbReference>
<feature type="domain" description="Amine oxidase" evidence="1">
    <location>
        <begin position="18"/>
        <end position="457"/>
    </location>
</feature>
<dbReference type="InterPro" id="IPR050281">
    <property type="entry name" value="Flavin_monoamine_oxidase"/>
</dbReference>
<proteinExistence type="predicted"/>
<evidence type="ECO:0000259" key="1">
    <source>
        <dbReference type="Pfam" id="PF01593"/>
    </source>
</evidence>
<dbReference type="PRINTS" id="PR00419">
    <property type="entry name" value="ADXRDTASE"/>
</dbReference>
<reference evidence="2" key="1">
    <citation type="journal article" date="2020" name="Stud. Mycol.">
        <title>101 Dothideomycetes genomes: a test case for predicting lifestyles and emergence of pathogens.</title>
        <authorList>
            <person name="Haridas S."/>
            <person name="Albert R."/>
            <person name="Binder M."/>
            <person name="Bloem J."/>
            <person name="Labutti K."/>
            <person name="Salamov A."/>
            <person name="Andreopoulos B."/>
            <person name="Baker S."/>
            <person name="Barry K."/>
            <person name="Bills G."/>
            <person name="Bluhm B."/>
            <person name="Cannon C."/>
            <person name="Castanera R."/>
            <person name="Culley D."/>
            <person name="Daum C."/>
            <person name="Ezra D."/>
            <person name="Gonzalez J."/>
            <person name="Henrissat B."/>
            <person name="Kuo A."/>
            <person name="Liang C."/>
            <person name="Lipzen A."/>
            <person name="Lutzoni F."/>
            <person name="Magnuson J."/>
            <person name="Mondo S."/>
            <person name="Nolan M."/>
            <person name="Ohm R."/>
            <person name="Pangilinan J."/>
            <person name="Park H.-J."/>
            <person name="Ramirez L."/>
            <person name="Alfaro M."/>
            <person name="Sun H."/>
            <person name="Tritt A."/>
            <person name="Yoshinaga Y."/>
            <person name="Zwiers L.-H."/>
            <person name="Turgeon B."/>
            <person name="Goodwin S."/>
            <person name="Spatafora J."/>
            <person name="Crous P."/>
            <person name="Grigoriev I."/>
        </authorList>
    </citation>
    <scope>NUCLEOTIDE SEQUENCE</scope>
    <source>
        <strain evidence="2">Tuck. ex Michener</strain>
    </source>
</reference>
<dbReference type="OrthoDB" id="5046242at2759"/>
<dbReference type="AlphaFoldDB" id="A0A6A6HBB5"/>
<evidence type="ECO:0000313" key="3">
    <source>
        <dbReference type="Proteomes" id="UP000800092"/>
    </source>
</evidence>
<keyword evidence="3" id="KW-1185">Reference proteome</keyword>
<dbReference type="GO" id="GO:0006338">
    <property type="term" value="P:chromatin remodeling"/>
    <property type="evidence" value="ECO:0007669"/>
    <property type="project" value="TreeGrafter"/>
</dbReference>
<dbReference type="GO" id="GO:0016491">
    <property type="term" value="F:oxidoreductase activity"/>
    <property type="evidence" value="ECO:0007669"/>
    <property type="project" value="InterPro"/>
</dbReference>
<sequence length="484" mass="55106">MNRKSEMMPHVCVIGAGMSGLKCSETLLRNGAKVTIYEARDRTGGRVHQSDKFGHLLDLGPNWIHGTEHNPLVKLAKQTDSTCHDFGDLHSIFDCTGKYLDKEVAEKQTSEVWRILDEGFKYSEDHSGDIPKEKSLMDFIREKVDGSDYPPKIARNMLDYARMWGAMIGTEIERQSFRFFWLEQVIDGNSLFLASTYKKIVDCIEKKALVGANLYLSTEVTSIRLDNGIKNEDGQVEVRLSDGTSRKFDEVVVTAPLGWLKLHKNIFGHLEKAWVTFPTAWWHTASEHFPGETLFIRPGYAPDTNPKCWNQEIVSLAALPSPFSQPTIMFYLYGENSRMLTNRIHNIDPYSKKYYDILNAFFRPYYSKLPHFDYASDQCVPKTFDCTDWQHDPWAGYGSYSNFQIGLEHGDRDIEIYRSGMSLERGIWFAGEATAPFSVLGTVTGANWSGETVANKISARQKQLLFVKSRSFDAEPRNNFAESA</sequence>
<dbReference type="Pfam" id="PF01593">
    <property type="entry name" value="Amino_oxidase"/>
    <property type="match status" value="1"/>
</dbReference>
<organism evidence="2 3">
    <name type="scientific">Viridothelium virens</name>
    <name type="common">Speckled blister lichen</name>
    <name type="synonym">Trypethelium virens</name>
    <dbReference type="NCBI Taxonomy" id="1048519"/>
    <lineage>
        <taxon>Eukaryota</taxon>
        <taxon>Fungi</taxon>
        <taxon>Dikarya</taxon>
        <taxon>Ascomycota</taxon>
        <taxon>Pezizomycotina</taxon>
        <taxon>Dothideomycetes</taxon>
        <taxon>Dothideomycetes incertae sedis</taxon>
        <taxon>Trypetheliales</taxon>
        <taxon>Trypetheliaceae</taxon>
        <taxon>Viridothelium</taxon>
    </lineage>
</organism>
<dbReference type="Gene3D" id="3.50.50.60">
    <property type="entry name" value="FAD/NAD(P)-binding domain"/>
    <property type="match status" value="1"/>
</dbReference>
<dbReference type="InterPro" id="IPR036188">
    <property type="entry name" value="FAD/NAD-bd_sf"/>
</dbReference>
<evidence type="ECO:0000313" key="2">
    <source>
        <dbReference type="EMBL" id="KAF2235342.1"/>
    </source>
</evidence>
<dbReference type="PANTHER" id="PTHR10742">
    <property type="entry name" value="FLAVIN MONOAMINE OXIDASE"/>
    <property type="match status" value="1"/>
</dbReference>
<protein>
    <submittedName>
        <fullName evidence="2">FAD/NAD(P)-binding domain-containing protein</fullName>
    </submittedName>
</protein>
<dbReference type="EMBL" id="ML991792">
    <property type="protein sequence ID" value="KAF2235342.1"/>
    <property type="molecule type" value="Genomic_DNA"/>
</dbReference>